<evidence type="ECO:0000313" key="2">
    <source>
        <dbReference type="EMBL" id="KAJ6972868.1"/>
    </source>
</evidence>
<sequence>MDQIGVGLHSSYSGTVLQTYQRILFKIGHAGASWLFQSLFYSVLYVHILERSILCIWFVSCFCDAKIMIGALVRCCTRDNFPLRDIYPSSIIIFNHIYLNMRKLLTFFLPPNIIVFGFTPSKYLELLKSLSSYKNKKKWYYILFEKIINYTALTFILYIYSCFYLH</sequence>
<dbReference type="EMBL" id="JAQIZT010000014">
    <property type="protein sequence ID" value="KAJ6972868.1"/>
    <property type="molecule type" value="Genomic_DNA"/>
</dbReference>
<dbReference type="AlphaFoldDB" id="A0AAD6LT72"/>
<comment type="caution">
    <text evidence="2">The sequence shown here is derived from an EMBL/GenBank/DDBJ whole genome shotgun (WGS) entry which is preliminary data.</text>
</comment>
<keyword evidence="3" id="KW-1185">Reference proteome</keyword>
<feature type="transmembrane region" description="Helical" evidence="1">
    <location>
        <begin position="139"/>
        <end position="160"/>
    </location>
</feature>
<evidence type="ECO:0000313" key="3">
    <source>
        <dbReference type="Proteomes" id="UP001164929"/>
    </source>
</evidence>
<evidence type="ECO:0000256" key="1">
    <source>
        <dbReference type="SAM" id="Phobius"/>
    </source>
</evidence>
<accession>A0AAD6LT72</accession>
<name>A0AAD6LT72_9ROSI</name>
<feature type="transmembrane region" description="Helical" evidence="1">
    <location>
        <begin position="53"/>
        <end position="73"/>
    </location>
</feature>
<feature type="transmembrane region" description="Helical" evidence="1">
    <location>
        <begin position="93"/>
        <end position="118"/>
    </location>
</feature>
<gene>
    <name evidence="2" type="ORF">NC653_033248</name>
</gene>
<keyword evidence="1" id="KW-0812">Transmembrane</keyword>
<protein>
    <submittedName>
        <fullName evidence="2">Uncharacterized protein</fullName>
    </submittedName>
</protein>
<proteinExistence type="predicted"/>
<reference evidence="2" key="1">
    <citation type="journal article" date="2023" name="Mol. Ecol. Resour.">
        <title>Chromosome-level genome assembly of a triploid poplar Populus alba 'Berolinensis'.</title>
        <authorList>
            <person name="Chen S."/>
            <person name="Yu Y."/>
            <person name="Wang X."/>
            <person name="Wang S."/>
            <person name="Zhang T."/>
            <person name="Zhou Y."/>
            <person name="He R."/>
            <person name="Meng N."/>
            <person name="Wang Y."/>
            <person name="Liu W."/>
            <person name="Liu Z."/>
            <person name="Liu J."/>
            <person name="Guo Q."/>
            <person name="Huang H."/>
            <person name="Sederoff R.R."/>
            <person name="Wang G."/>
            <person name="Qu G."/>
            <person name="Chen S."/>
        </authorList>
    </citation>
    <scope>NUCLEOTIDE SEQUENCE</scope>
    <source>
        <strain evidence="2">SC-2020</strain>
    </source>
</reference>
<dbReference type="Proteomes" id="UP001164929">
    <property type="component" value="Chromosome 14"/>
</dbReference>
<keyword evidence="1" id="KW-1133">Transmembrane helix</keyword>
<feature type="transmembrane region" description="Helical" evidence="1">
    <location>
        <begin position="23"/>
        <end position="46"/>
    </location>
</feature>
<organism evidence="2 3">
    <name type="scientific">Populus alba x Populus x berolinensis</name>
    <dbReference type="NCBI Taxonomy" id="444605"/>
    <lineage>
        <taxon>Eukaryota</taxon>
        <taxon>Viridiplantae</taxon>
        <taxon>Streptophyta</taxon>
        <taxon>Embryophyta</taxon>
        <taxon>Tracheophyta</taxon>
        <taxon>Spermatophyta</taxon>
        <taxon>Magnoliopsida</taxon>
        <taxon>eudicotyledons</taxon>
        <taxon>Gunneridae</taxon>
        <taxon>Pentapetalae</taxon>
        <taxon>rosids</taxon>
        <taxon>fabids</taxon>
        <taxon>Malpighiales</taxon>
        <taxon>Salicaceae</taxon>
        <taxon>Saliceae</taxon>
        <taxon>Populus</taxon>
    </lineage>
</organism>
<keyword evidence="1" id="KW-0472">Membrane</keyword>